<dbReference type="AlphaFoldDB" id="A0A8B5XTH0"/>
<sequence length="340" mass="39745">MERTLNTEEALKILKDCYITDSVQTLRKWIREEKIIAAGSPFKQEGYTIKEDDLKAFIEEERPGFLEILKVYHEVNDRIPIGIASIISSPKTVLDKTVVPDIEKEEKILLEPNSNELGTIFEMLLELEQQIKELHVNVENVKKGGNESNEFEKRIEFKIEHMKEKMKNDILFELNSQISLTKPKTEKNVQHVNHKEKSEEEFLTFLRKQCWNPHPLTYKLKGEDNKIFKEKARSCYSLFYDENGQFRDAELGSVNRGGFELVIVVNNQELIIKGQNRKELINQYFKNVFLPNMQKKANSLENTRRVTKHENEEKDEDNIETINLADKIKSGEKETAETKI</sequence>
<reference evidence="2 3" key="1">
    <citation type="submission" date="2019-07" db="EMBL/GenBank/DDBJ databases">
        <title>Genome assembly of Bacillus simplex strain GGC-P6A.</title>
        <authorList>
            <person name="Jennings M.E."/>
            <person name="Barton H.A."/>
        </authorList>
    </citation>
    <scope>NUCLEOTIDE SEQUENCE [LARGE SCALE GENOMIC DNA]</scope>
    <source>
        <strain evidence="2 3">GGC-P6A</strain>
    </source>
</reference>
<name>A0A8B5XTH0_9BACI</name>
<evidence type="ECO:0000313" key="2">
    <source>
        <dbReference type="EMBL" id="TVX77168.1"/>
    </source>
</evidence>
<feature type="compositionally biased region" description="Basic and acidic residues" evidence="1">
    <location>
        <begin position="302"/>
        <end position="312"/>
    </location>
</feature>
<gene>
    <name evidence="2" type="ORF">FQP34_22355</name>
</gene>
<dbReference type="EMBL" id="VNKI01000012">
    <property type="protein sequence ID" value="TVX77168.1"/>
    <property type="molecule type" value="Genomic_DNA"/>
</dbReference>
<protein>
    <submittedName>
        <fullName evidence="2">Helix-turn-helix domain-containing protein</fullName>
    </submittedName>
</protein>
<organism evidence="2 3">
    <name type="scientific">Peribacillus simplex</name>
    <dbReference type="NCBI Taxonomy" id="1478"/>
    <lineage>
        <taxon>Bacteria</taxon>
        <taxon>Bacillati</taxon>
        <taxon>Bacillota</taxon>
        <taxon>Bacilli</taxon>
        <taxon>Bacillales</taxon>
        <taxon>Bacillaceae</taxon>
        <taxon>Peribacillus</taxon>
    </lineage>
</organism>
<evidence type="ECO:0000313" key="3">
    <source>
        <dbReference type="Proteomes" id="UP000317770"/>
    </source>
</evidence>
<dbReference type="RefSeq" id="WP_144480436.1">
    <property type="nucleotide sequence ID" value="NZ_VNKI01000012.1"/>
</dbReference>
<comment type="caution">
    <text evidence="2">The sequence shown here is derived from an EMBL/GenBank/DDBJ whole genome shotgun (WGS) entry which is preliminary data.</text>
</comment>
<evidence type="ECO:0000256" key="1">
    <source>
        <dbReference type="SAM" id="MobiDB-lite"/>
    </source>
</evidence>
<accession>A0A8B5XTH0</accession>
<proteinExistence type="predicted"/>
<dbReference type="Proteomes" id="UP000317770">
    <property type="component" value="Unassembled WGS sequence"/>
</dbReference>
<feature type="region of interest" description="Disordered" evidence="1">
    <location>
        <begin position="302"/>
        <end position="325"/>
    </location>
</feature>